<evidence type="ECO:0000256" key="2">
    <source>
        <dbReference type="ARBA" id="ARBA00022771"/>
    </source>
</evidence>
<evidence type="ECO:0000256" key="3">
    <source>
        <dbReference type="ARBA" id="ARBA00022833"/>
    </source>
</evidence>
<keyword evidence="3" id="KW-0862">Zinc</keyword>
<dbReference type="EMBL" id="JAAMPC010000010">
    <property type="protein sequence ID" value="KAG2288330.1"/>
    <property type="molecule type" value="Genomic_DNA"/>
</dbReference>
<dbReference type="PANTHER" id="PTHR46951:SF2">
    <property type="entry name" value="BED-TYPE DOMAIN-CONTAINING PROTEIN"/>
    <property type="match status" value="1"/>
</dbReference>
<evidence type="ECO:0000313" key="6">
    <source>
        <dbReference type="EMBL" id="KAG2288330.1"/>
    </source>
</evidence>
<proteinExistence type="predicted"/>
<protein>
    <recommendedName>
        <fullName evidence="5">BED-type domain-containing protein</fullName>
    </recommendedName>
</protein>
<organism evidence="6 7">
    <name type="scientific">Brassica carinata</name>
    <name type="common">Ethiopian mustard</name>
    <name type="synonym">Abyssinian cabbage</name>
    <dbReference type="NCBI Taxonomy" id="52824"/>
    <lineage>
        <taxon>Eukaryota</taxon>
        <taxon>Viridiplantae</taxon>
        <taxon>Streptophyta</taxon>
        <taxon>Embryophyta</taxon>
        <taxon>Tracheophyta</taxon>
        <taxon>Spermatophyta</taxon>
        <taxon>Magnoliopsida</taxon>
        <taxon>eudicotyledons</taxon>
        <taxon>Gunneridae</taxon>
        <taxon>Pentapetalae</taxon>
        <taxon>rosids</taxon>
        <taxon>malvids</taxon>
        <taxon>Brassicales</taxon>
        <taxon>Brassicaceae</taxon>
        <taxon>Brassiceae</taxon>
        <taxon>Brassica</taxon>
    </lineage>
</organism>
<reference evidence="6 7" key="1">
    <citation type="submission" date="2020-02" db="EMBL/GenBank/DDBJ databases">
        <authorList>
            <person name="Ma Q."/>
            <person name="Huang Y."/>
            <person name="Song X."/>
            <person name="Pei D."/>
        </authorList>
    </citation>
    <scope>NUCLEOTIDE SEQUENCE [LARGE SCALE GENOMIC DNA]</scope>
    <source>
        <strain evidence="6">Sxm20200214</strain>
        <tissue evidence="6">Leaf</tissue>
    </source>
</reference>
<keyword evidence="2" id="KW-0863">Zinc-finger</keyword>
<dbReference type="GO" id="GO:0003677">
    <property type="term" value="F:DNA binding"/>
    <property type="evidence" value="ECO:0007669"/>
    <property type="project" value="InterPro"/>
</dbReference>
<keyword evidence="1" id="KW-0479">Metal-binding</keyword>
<evidence type="ECO:0000259" key="5">
    <source>
        <dbReference type="Pfam" id="PF02892"/>
    </source>
</evidence>
<dbReference type="Pfam" id="PF02892">
    <property type="entry name" value="zf-BED"/>
    <property type="match status" value="1"/>
</dbReference>
<dbReference type="InterPro" id="IPR003656">
    <property type="entry name" value="Znf_BED"/>
</dbReference>
<evidence type="ECO:0000256" key="4">
    <source>
        <dbReference type="SAM" id="MobiDB-lite"/>
    </source>
</evidence>
<accession>A0A8X7UQF2</accession>
<dbReference type="PANTHER" id="PTHR46951">
    <property type="entry name" value="BED-TYPE DOMAIN-CONTAINING PROTEIN"/>
    <property type="match status" value="1"/>
</dbReference>
<feature type="domain" description="BED-type" evidence="5">
    <location>
        <begin position="30"/>
        <end position="63"/>
    </location>
</feature>
<sequence length="117" mass="12966">MSEIGRSSQGGATQGGSSQQGASQMDPGKKYGTCVSNNTNKWKCIFCMKETNGGISRLKHHLVGGNTSITVCPNCPEHVRAELQNDAAYKMLDRQVTSQLYTYLMLFIYGYNYYMGF</sequence>
<dbReference type="Proteomes" id="UP000886595">
    <property type="component" value="Unassembled WGS sequence"/>
</dbReference>
<evidence type="ECO:0000313" key="7">
    <source>
        <dbReference type="Proteomes" id="UP000886595"/>
    </source>
</evidence>
<feature type="region of interest" description="Disordered" evidence="4">
    <location>
        <begin position="1"/>
        <end position="28"/>
    </location>
</feature>
<evidence type="ECO:0000256" key="1">
    <source>
        <dbReference type="ARBA" id="ARBA00022723"/>
    </source>
</evidence>
<dbReference type="GO" id="GO:0008270">
    <property type="term" value="F:zinc ion binding"/>
    <property type="evidence" value="ECO:0007669"/>
    <property type="project" value="UniProtKB-KW"/>
</dbReference>
<feature type="compositionally biased region" description="Low complexity" evidence="4">
    <location>
        <begin position="7"/>
        <end position="24"/>
    </location>
</feature>
<comment type="caution">
    <text evidence="6">The sequence shown here is derived from an EMBL/GenBank/DDBJ whole genome shotgun (WGS) entry which is preliminary data.</text>
</comment>
<keyword evidence="7" id="KW-1185">Reference proteome</keyword>
<gene>
    <name evidence="6" type="ORF">Bca52824_047934</name>
</gene>
<name>A0A8X7UQF2_BRACI</name>
<dbReference type="OrthoDB" id="913988at2759"/>
<dbReference type="AlphaFoldDB" id="A0A8X7UQF2"/>